<organism evidence="1">
    <name type="scientific">Anatid alphaherpesvirus 2</name>
    <dbReference type="NCBI Taxonomy" id="3080522"/>
    <lineage>
        <taxon>Viruses</taxon>
        <taxon>Duplodnaviria</taxon>
        <taxon>Heunggongvirae</taxon>
        <taxon>Peploviricota</taxon>
        <taxon>Herviviricetes</taxon>
        <taxon>Herpesvirales</taxon>
        <taxon>Orthoherpesviridae</taxon>
        <taxon>Alphaherpesvirinae</taxon>
    </lineage>
</organism>
<protein>
    <submittedName>
        <fullName evidence="1">Uncharacterized protein</fullName>
    </submittedName>
</protein>
<name>A0AAU0K868_9ALPH</name>
<proteinExistence type="predicted"/>
<accession>A0AAU0K868</accession>
<evidence type="ECO:0000313" key="1">
    <source>
        <dbReference type="EMBL" id="WOL23274.1"/>
    </source>
</evidence>
<sequence length="73" mass="7624">MDVQLLDGAVTGGAALGPAKCMTSTFLVTTWVKIVDQARNSTRNKKRASNLGTVAQVLDGLGTVMQECVSNSP</sequence>
<dbReference type="EMBL" id="OR540300">
    <property type="protein sequence ID" value="WOL23274.1"/>
    <property type="molecule type" value="Genomic_DNA"/>
</dbReference>
<reference evidence="1" key="1">
    <citation type="submission" date="2024-06" db="EMBL/GenBank/DDBJ databases">
        <title>Multidecadal high mortality disease events in Australian domestic geese associated with an alphaherpesvirus, designated Anatid alphaherpesvirus 2.</title>
        <authorList>
            <person name="Kelly-Bosma M."/>
            <person name="Neave M.J."/>
        </authorList>
    </citation>
    <scope>NUCLEOTIDE SEQUENCE</scope>
    <source>
        <strain evidence="1">ACDP 22-00165</strain>
    </source>
</reference>